<dbReference type="PANTHER" id="PTHR46481">
    <property type="entry name" value="ZINC FINGER BED DOMAIN-CONTAINING PROTEIN 4"/>
    <property type="match status" value="1"/>
</dbReference>
<dbReference type="EMBL" id="JAEFBK010000012">
    <property type="protein sequence ID" value="KAG7542304.1"/>
    <property type="molecule type" value="Genomic_DNA"/>
</dbReference>
<name>A0A8T1Y6H7_9BRAS</name>
<dbReference type="GO" id="GO:0008270">
    <property type="term" value="F:zinc ion binding"/>
    <property type="evidence" value="ECO:0007669"/>
    <property type="project" value="UniProtKB-KW"/>
</dbReference>
<comment type="subunit">
    <text evidence="2">Homodimer.</text>
</comment>
<reference evidence="12 13" key="1">
    <citation type="submission" date="2020-12" db="EMBL/GenBank/DDBJ databases">
        <title>Concerted genomic and epigenomic changes stabilize Arabidopsis allopolyploids.</title>
        <authorList>
            <person name="Chen Z."/>
        </authorList>
    </citation>
    <scope>NUCLEOTIDE SEQUENCE [LARGE SCALE GENOMIC DNA]</scope>
    <source>
        <strain evidence="12">Allo738</strain>
        <tissue evidence="12">Leaf</tissue>
    </source>
</reference>
<organism evidence="12 13">
    <name type="scientific">Arabidopsis thaliana x Arabidopsis arenosa</name>
    <dbReference type="NCBI Taxonomy" id="1240361"/>
    <lineage>
        <taxon>Eukaryota</taxon>
        <taxon>Viridiplantae</taxon>
        <taxon>Streptophyta</taxon>
        <taxon>Embryophyta</taxon>
        <taxon>Tracheophyta</taxon>
        <taxon>Spermatophyta</taxon>
        <taxon>Magnoliopsida</taxon>
        <taxon>eudicotyledons</taxon>
        <taxon>Gunneridae</taxon>
        <taxon>Pentapetalae</taxon>
        <taxon>rosids</taxon>
        <taxon>malvids</taxon>
        <taxon>Brassicales</taxon>
        <taxon>Brassicaceae</taxon>
        <taxon>Camelineae</taxon>
        <taxon>Arabidopsis</taxon>
    </lineage>
</organism>
<evidence type="ECO:0000256" key="3">
    <source>
        <dbReference type="ARBA" id="ARBA00022723"/>
    </source>
</evidence>
<dbReference type="SMART" id="SM00614">
    <property type="entry name" value="ZnF_BED"/>
    <property type="match status" value="1"/>
</dbReference>
<proteinExistence type="predicted"/>
<dbReference type="InterPro" id="IPR052035">
    <property type="entry name" value="ZnF_BED_domain_contain"/>
</dbReference>
<dbReference type="PANTHER" id="PTHR46481:SF10">
    <property type="entry name" value="ZINC FINGER BED DOMAIN-CONTAINING PROTEIN 39"/>
    <property type="match status" value="1"/>
</dbReference>
<dbReference type="PROSITE" id="PS50808">
    <property type="entry name" value="ZF_BED"/>
    <property type="match status" value="1"/>
</dbReference>
<keyword evidence="13" id="KW-1185">Reference proteome</keyword>
<dbReference type="GO" id="GO:0003677">
    <property type="term" value="F:DNA binding"/>
    <property type="evidence" value="ECO:0007669"/>
    <property type="project" value="UniProtKB-KW"/>
</dbReference>
<evidence type="ECO:0000313" key="12">
    <source>
        <dbReference type="EMBL" id="KAG7542304.1"/>
    </source>
</evidence>
<evidence type="ECO:0000256" key="8">
    <source>
        <dbReference type="ARBA" id="ARBA00023163"/>
    </source>
</evidence>
<evidence type="ECO:0000256" key="2">
    <source>
        <dbReference type="ARBA" id="ARBA00011738"/>
    </source>
</evidence>
<keyword evidence="8" id="KW-0804">Transcription</keyword>
<evidence type="ECO:0000256" key="1">
    <source>
        <dbReference type="ARBA" id="ARBA00004123"/>
    </source>
</evidence>
<dbReference type="Pfam" id="PF05699">
    <property type="entry name" value="Dimer_Tnp_hAT"/>
    <property type="match status" value="1"/>
</dbReference>
<evidence type="ECO:0000256" key="7">
    <source>
        <dbReference type="ARBA" id="ARBA00023125"/>
    </source>
</evidence>
<dbReference type="InterPro" id="IPR003656">
    <property type="entry name" value="Znf_BED"/>
</dbReference>
<comment type="caution">
    <text evidence="12">The sequence shown here is derived from an EMBL/GenBank/DDBJ whole genome shotgun (WGS) entry which is preliminary data.</text>
</comment>
<dbReference type="InterPro" id="IPR008906">
    <property type="entry name" value="HATC_C_dom"/>
</dbReference>
<keyword evidence="3" id="KW-0479">Metal-binding</keyword>
<evidence type="ECO:0000256" key="5">
    <source>
        <dbReference type="ARBA" id="ARBA00022833"/>
    </source>
</evidence>
<dbReference type="GO" id="GO:0046983">
    <property type="term" value="F:protein dimerization activity"/>
    <property type="evidence" value="ECO:0007669"/>
    <property type="project" value="InterPro"/>
</dbReference>
<evidence type="ECO:0000256" key="10">
    <source>
        <dbReference type="PROSITE-ProRule" id="PRU00027"/>
    </source>
</evidence>
<comment type="subcellular location">
    <subcellularLocation>
        <location evidence="1">Nucleus</location>
    </subcellularLocation>
</comment>
<evidence type="ECO:0000313" key="13">
    <source>
        <dbReference type="Proteomes" id="UP000694240"/>
    </source>
</evidence>
<evidence type="ECO:0000256" key="9">
    <source>
        <dbReference type="ARBA" id="ARBA00023242"/>
    </source>
</evidence>
<dbReference type="Pfam" id="PF14372">
    <property type="entry name" value="hAT-like_RNase-H"/>
    <property type="match status" value="1"/>
</dbReference>
<keyword evidence="7" id="KW-0238">DNA-binding</keyword>
<evidence type="ECO:0000259" key="11">
    <source>
        <dbReference type="PROSITE" id="PS50808"/>
    </source>
</evidence>
<dbReference type="Proteomes" id="UP000694240">
    <property type="component" value="Chromosome 12"/>
</dbReference>
<keyword evidence="5" id="KW-0862">Zinc</keyword>
<gene>
    <name evidence="12" type="ORF">ISN45_Aa07g022950</name>
</gene>
<feature type="domain" description="BED-type" evidence="11">
    <location>
        <begin position="43"/>
        <end position="100"/>
    </location>
</feature>
<evidence type="ECO:0000256" key="6">
    <source>
        <dbReference type="ARBA" id="ARBA00023015"/>
    </source>
</evidence>
<keyword evidence="4 10" id="KW-0863">Zinc-finger</keyword>
<evidence type="ECO:0000256" key="4">
    <source>
        <dbReference type="ARBA" id="ARBA00022771"/>
    </source>
</evidence>
<keyword evidence="9" id="KW-0539">Nucleus</keyword>
<dbReference type="AlphaFoldDB" id="A0A8T1Y6H7"/>
<dbReference type="InterPro" id="IPR025525">
    <property type="entry name" value="hAT-like_transposase_RNase-H"/>
</dbReference>
<sequence>MAALDAENEYMAMNEEAETHGEATQSEAQSTQVATTVFHSNKRLKSVVWKEFRPIVEVEEDGKQRGRCIHCDKKLIIEISQGTSALKRHLRICPKRPEGLSEESEYDHRVDRDMVSEIIVYHDLPFRYVEYEKVRARDKYLNPNCQPICRQTAGNDVFKRYELEKEKLKKMFAQFKGRVCCTADLWTARGTVTGYICLTAHYVDDEWKLNNKTLAFCEMKPPHTGEELANKILSCLKEWGLEKKIFSLTLDNARNNDSMQSILQNRLQIISGNSLLCGGRFFHVRCCAHVLNLIVQEGLSVASELLENIRESVRFVKASESRKDAFAACVESVGIRSGAGLSLDVSTRWNSTYDMLARALKFRKAFARLKECDRNYKSLPSEDEWDRGERICDFLKPFSTITTYFSGVKYPTANVYFLQVWKIERLLKHYADCGDFRVEEMAMKMQSKFDKYWDQYSIILAMGAILDPRLKVQILKSAYNKVDPSTSEEKVDVIVQNLKDLYKEHREKAWTTSSFSTIPTAHELLTESPLEDDPNYDVFELERSIQPGSDNTKSNLQNYLDDPRLDLRSFTDMEVLSYWKGDGQRYGDLASLACDVLSIPITTVAAESSFSIGGRVLNPFRNRLLPRNVQALLCTRNWLRGYAELEGDIEEFFDDGIEATTSMASSSGV</sequence>
<keyword evidence="6" id="KW-0805">Transcription regulation</keyword>
<dbReference type="GO" id="GO:0005634">
    <property type="term" value="C:nucleus"/>
    <property type="evidence" value="ECO:0007669"/>
    <property type="project" value="UniProtKB-SubCell"/>
</dbReference>
<accession>A0A8T1Y6H7</accession>
<protein>
    <submittedName>
        <fullName evidence="12">Ribonuclease H-like superfamily</fullName>
    </submittedName>
</protein>